<feature type="transmembrane region" description="Helical" evidence="7">
    <location>
        <begin position="376"/>
        <end position="399"/>
    </location>
</feature>
<feature type="transmembrane region" description="Helical" evidence="7">
    <location>
        <begin position="141"/>
        <end position="160"/>
    </location>
</feature>
<keyword evidence="5 7" id="KW-1133">Transmembrane helix</keyword>
<feature type="transmembrane region" description="Helical" evidence="7">
    <location>
        <begin position="87"/>
        <end position="106"/>
    </location>
</feature>
<dbReference type="Proteomes" id="UP001317532">
    <property type="component" value="Chromosome"/>
</dbReference>
<keyword evidence="6 7" id="KW-0472">Membrane</keyword>
<dbReference type="SUPFAM" id="SSF103473">
    <property type="entry name" value="MFS general substrate transporter"/>
    <property type="match status" value="1"/>
</dbReference>
<feature type="transmembrane region" description="Helical" evidence="7">
    <location>
        <begin position="204"/>
        <end position="225"/>
    </location>
</feature>
<dbReference type="InterPro" id="IPR020846">
    <property type="entry name" value="MFS_dom"/>
</dbReference>
<feature type="domain" description="Major facilitator superfamily (MFS) profile" evidence="8">
    <location>
        <begin position="21"/>
        <end position="507"/>
    </location>
</feature>
<dbReference type="AlphaFoldDB" id="A0AAN2C7X5"/>
<organism evidence="9 10">
    <name type="scientific">Vulcanimicrobium alpinum</name>
    <dbReference type="NCBI Taxonomy" id="3016050"/>
    <lineage>
        <taxon>Bacteria</taxon>
        <taxon>Bacillati</taxon>
        <taxon>Vulcanimicrobiota</taxon>
        <taxon>Vulcanimicrobiia</taxon>
        <taxon>Vulcanimicrobiales</taxon>
        <taxon>Vulcanimicrobiaceae</taxon>
        <taxon>Vulcanimicrobium</taxon>
    </lineage>
</organism>
<evidence type="ECO:0000256" key="1">
    <source>
        <dbReference type="ARBA" id="ARBA00004651"/>
    </source>
</evidence>
<keyword evidence="2" id="KW-0813">Transport</keyword>
<keyword evidence="3" id="KW-1003">Cell membrane</keyword>
<dbReference type="InterPro" id="IPR001958">
    <property type="entry name" value="Tet-R_TetA/multi-R_MdtG-like"/>
</dbReference>
<dbReference type="PANTHER" id="PTHR23501:SF174">
    <property type="entry name" value="MULTIDRUG EXPORT PROTEIN EMRB-RELATED"/>
    <property type="match status" value="1"/>
</dbReference>
<dbReference type="GO" id="GO:0022857">
    <property type="term" value="F:transmembrane transporter activity"/>
    <property type="evidence" value="ECO:0007669"/>
    <property type="project" value="InterPro"/>
</dbReference>
<dbReference type="Gene3D" id="1.20.1250.20">
    <property type="entry name" value="MFS general substrate transporter like domains"/>
    <property type="match status" value="1"/>
</dbReference>
<dbReference type="KEGG" id="vab:WPS_01650"/>
<dbReference type="CDD" id="cd17503">
    <property type="entry name" value="MFS_LmrB_MDR_like"/>
    <property type="match status" value="1"/>
</dbReference>
<dbReference type="Pfam" id="PF07690">
    <property type="entry name" value="MFS_1"/>
    <property type="match status" value="1"/>
</dbReference>
<evidence type="ECO:0000256" key="2">
    <source>
        <dbReference type="ARBA" id="ARBA00022448"/>
    </source>
</evidence>
<proteinExistence type="predicted"/>
<feature type="transmembrane region" description="Helical" evidence="7">
    <location>
        <begin position="303"/>
        <end position="331"/>
    </location>
</feature>
<evidence type="ECO:0000313" key="10">
    <source>
        <dbReference type="Proteomes" id="UP001317532"/>
    </source>
</evidence>
<sequence>MAANVSAERDVSESGARLILITAGIMAATLMQTLDTTIVNVALPTIQGNLGASQDQGAWVVTGYIISAVIVIPLTPWLQARFGRKQYYATAIIGFTIASMLCGVAGSIQQLILYRVLQGAFGGGLVATGQAALRDTFPRRLLGASQAVFALGAIVGPSIGPTVGGWLTDNFSWNYVFFINLAPGIFAAFIILTMMRNPGDPKAIPIDGLGLALLAVGLGSLQYILDEGQRNDWFSDPVIRFFGFTAATGLIAFVFWELFGTKRPIVDLRALRYRAVAAGSALGFAIGSVLFGATVILPQYVQGLLGFTATLSGELIFVRAAFIALLTPFIARVAGSGRIDTRILLVTGFALIGVSQIWLGYITTSQNDFGSLVGPAIMAGIGLGLLFVPINIAVLSAIPPEIVPKATSFQALSLQLGGSFSTAALVTLLARRSAFHQSVLAQSAVASNPALQVLEGQMHSATAAVGNMDRLILQQASVMAYADAQWALGALTFFLLPLVFVLPRRRKGAAAPANIPME</sequence>
<feature type="transmembrane region" description="Helical" evidence="7">
    <location>
        <begin position="172"/>
        <end position="192"/>
    </location>
</feature>
<dbReference type="RefSeq" id="WP_317995977.1">
    <property type="nucleotide sequence ID" value="NZ_AP025523.1"/>
</dbReference>
<comment type="subcellular location">
    <subcellularLocation>
        <location evidence="1">Cell membrane</location>
        <topology evidence="1">Multi-pass membrane protein</topology>
    </subcellularLocation>
</comment>
<feature type="transmembrane region" description="Helical" evidence="7">
    <location>
        <begin position="58"/>
        <end position="75"/>
    </location>
</feature>
<gene>
    <name evidence="9" type="ORF">WPS_01650</name>
</gene>
<dbReference type="InterPro" id="IPR011701">
    <property type="entry name" value="MFS"/>
</dbReference>
<feature type="transmembrane region" description="Helical" evidence="7">
    <location>
        <begin position="237"/>
        <end position="259"/>
    </location>
</feature>
<feature type="transmembrane region" description="Helical" evidence="7">
    <location>
        <begin position="484"/>
        <end position="502"/>
    </location>
</feature>
<dbReference type="EMBL" id="AP025523">
    <property type="protein sequence ID" value="BDE04889.1"/>
    <property type="molecule type" value="Genomic_DNA"/>
</dbReference>
<evidence type="ECO:0000256" key="5">
    <source>
        <dbReference type="ARBA" id="ARBA00022989"/>
    </source>
</evidence>
<dbReference type="PRINTS" id="PR01035">
    <property type="entry name" value="TCRTETA"/>
</dbReference>
<evidence type="ECO:0000256" key="6">
    <source>
        <dbReference type="ARBA" id="ARBA00023136"/>
    </source>
</evidence>
<dbReference type="InterPro" id="IPR004638">
    <property type="entry name" value="EmrB-like"/>
</dbReference>
<keyword evidence="10" id="KW-1185">Reference proteome</keyword>
<dbReference type="NCBIfam" id="TIGR00711">
    <property type="entry name" value="efflux_EmrB"/>
    <property type="match status" value="1"/>
</dbReference>
<dbReference type="GO" id="GO:0005886">
    <property type="term" value="C:plasma membrane"/>
    <property type="evidence" value="ECO:0007669"/>
    <property type="project" value="UniProtKB-SubCell"/>
</dbReference>
<feature type="transmembrane region" description="Helical" evidence="7">
    <location>
        <begin position="271"/>
        <end position="297"/>
    </location>
</feature>
<feature type="transmembrane region" description="Helical" evidence="7">
    <location>
        <begin position="343"/>
        <end position="364"/>
    </location>
</feature>
<dbReference type="PROSITE" id="PS50850">
    <property type="entry name" value="MFS"/>
    <property type="match status" value="1"/>
</dbReference>
<accession>A0AAN2C7X5</accession>
<evidence type="ECO:0000256" key="4">
    <source>
        <dbReference type="ARBA" id="ARBA00022692"/>
    </source>
</evidence>
<name>A0AAN2C7X5_UNVUL</name>
<dbReference type="Gene3D" id="1.20.1720.10">
    <property type="entry name" value="Multidrug resistance protein D"/>
    <property type="match status" value="1"/>
</dbReference>
<feature type="transmembrane region" description="Helical" evidence="7">
    <location>
        <begin position="18"/>
        <end position="38"/>
    </location>
</feature>
<evidence type="ECO:0000256" key="3">
    <source>
        <dbReference type="ARBA" id="ARBA00022475"/>
    </source>
</evidence>
<evidence type="ECO:0000259" key="8">
    <source>
        <dbReference type="PROSITE" id="PS50850"/>
    </source>
</evidence>
<evidence type="ECO:0000256" key="7">
    <source>
        <dbReference type="SAM" id="Phobius"/>
    </source>
</evidence>
<dbReference type="InterPro" id="IPR036259">
    <property type="entry name" value="MFS_trans_sf"/>
</dbReference>
<protein>
    <submittedName>
        <fullName evidence="9">MFS transporter</fullName>
    </submittedName>
</protein>
<evidence type="ECO:0000313" key="9">
    <source>
        <dbReference type="EMBL" id="BDE04889.1"/>
    </source>
</evidence>
<keyword evidence="4 7" id="KW-0812">Transmembrane</keyword>
<dbReference type="PANTHER" id="PTHR23501">
    <property type="entry name" value="MAJOR FACILITATOR SUPERFAMILY"/>
    <property type="match status" value="1"/>
</dbReference>
<reference evidence="9 10" key="1">
    <citation type="journal article" date="2022" name="ISME Commun">
        <title>Vulcanimicrobium alpinus gen. nov. sp. nov., the first cultivated representative of the candidate phylum 'Eremiobacterota', is a metabolically versatile aerobic anoxygenic phototroph.</title>
        <authorList>
            <person name="Yabe S."/>
            <person name="Muto K."/>
            <person name="Abe K."/>
            <person name="Yokota A."/>
            <person name="Staudigel H."/>
            <person name="Tebo B.M."/>
        </authorList>
    </citation>
    <scope>NUCLEOTIDE SEQUENCE [LARGE SCALE GENOMIC DNA]</scope>
    <source>
        <strain evidence="9 10">WC8-2</strain>
    </source>
</reference>